<keyword evidence="3" id="KW-1003">Cell membrane</keyword>
<comment type="similarity">
    <text evidence="2 7">Belongs to the ExbD/TolR family.</text>
</comment>
<dbReference type="Pfam" id="PF02472">
    <property type="entry name" value="ExbD"/>
    <property type="match status" value="1"/>
</dbReference>
<keyword evidence="6 8" id="KW-0472">Membrane</keyword>
<proteinExistence type="inferred from homology"/>
<organism evidence="9 10">
    <name type="scientific">Opitutus terrae (strain DSM 11246 / JCM 15787 / PB90-1)</name>
    <dbReference type="NCBI Taxonomy" id="452637"/>
    <lineage>
        <taxon>Bacteria</taxon>
        <taxon>Pseudomonadati</taxon>
        <taxon>Verrucomicrobiota</taxon>
        <taxon>Opitutia</taxon>
        <taxon>Opitutales</taxon>
        <taxon>Opitutaceae</taxon>
        <taxon>Opitutus</taxon>
    </lineage>
</organism>
<accession>B1ZQL8</accession>
<evidence type="ECO:0000256" key="1">
    <source>
        <dbReference type="ARBA" id="ARBA00004162"/>
    </source>
</evidence>
<dbReference type="Gene3D" id="3.30.420.270">
    <property type="match status" value="1"/>
</dbReference>
<evidence type="ECO:0000313" key="9">
    <source>
        <dbReference type="EMBL" id="ACB75627.1"/>
    </source>
</evidence>
<dbReference type="AlphaFoldDB" id="B1ZQL8"/>
<evidence type="ECO:0000313" key="10">
    <source>
        <dbReference type="Proteomes" id="UP000007013"/>
    </source>
</evidence>
<keyword evidence="4 7" id="KW-0812">Transmembrane</keyword>
<sequence>MAGPATKSVVPEEGKKKARIEIIPLIDVIFFLLATFVLFTLSLNKIQSVPVNLPVASTASSSKSDDDTVTLQISDQGTCYWNKELINLSEIRPRLAHYKTQVAVPRVLIAGDDKAKFGITVQALDEVRKADIQQVSVETRVRPTGR</sequence>
<dbReference type="Proteomes" id="UP000007013">
    <property type="component" value="Chromosome"/>
</dbReference>
<comment type="subcellular location">
    <subcellularLocation>
        <location evidence="1">Cell membrane</location>
        <topology evidence="1">Single-pass membrane protein</topology>
    </subcellularLocation>
    <subcellularLocation>
        <location evidence="7">Cell membrane</location>
        <topology evidence="7">Single-pass type II membrane protein</topology>
    </subcellularLocation>
</comment>
<evidence type="ECO:0000256" key="4">
    <source>
        <dbReference type="ARBA" id="ARBA00022692"/>
    </source>
</evidence>
<evidence type="ECO:0000256" key="5">
    <source>
        <dbReference type="ARBA" id="ARBA00022989"/>
    </source>
</evidence>
<reference evidence="9 10" key="1">
    <citation type="journal article" date="2011" name="J. Bacteriol.">
        <title>Genome sequence of the verrucomicrobium Opitutus terrae PB90-1, an abundant inhabitant of rice paddy soil ecosystems.</title>
        <authorList>
            <person name="van Passel M.W."/>
            <person name="Kant R."/>
            <person name="Palva A."/>
            <person name="Copeland A."/>
            <person name="Lucas S."/>
            <person name="Lapidus A."/>
            <person name="Glavina del Rio T."/>
            <person name="Pitluck S."/>
            <person name="Goltsman E."/>
            <person name="Clum A."/>
            <person name="Sun H."/>
            <person name="Schmutz J."/>
            <person name="Larimer F.W."/>
            <person name="Land M.L."/>
            <person name="Hauser L."/>
            <person name="Kyrpides N."/>
            <person name="Mikhailova N."/>
            <person name="Richardson P.P."/>
            <person name="Janssen P.H."/>
            <person name="de Vos W.M."/>
            <person name="Smidt H."/>
        </authorList>
    </citation>
    <scope>NUCLEOTIDE SEQUENCE [LARGE SCALE GENOMIC DNA]</scope>
    <source>
        <strain evidence="10">DSM 11246 / JCM 15787 / PB90-1</strain>
    </source>
</reference>
<dbReference type="PANTHER" id="PTHR30558">
    <property type="entry name" value="EXBD MEMBRANE COMPONENT OF PMF-DRIVEN MACROMOLECULE IMPORT SYSTEM"/>
    <property type="match status" value="1"/>
</dbReference>
<keyword evidence="5 8" id="KW-1133">Transmembrane helix</keyword>
<feature type="transmembrane region" description="Helical" evidence="8">
    <location>
        <begin position="22"/>
        <end position="43"/>
    </location>
</feature>
<dbReference type="OrthoDB" id="9793581at2"/>
<name>B1ZQL8_OPITP</name>
<keyword evidence="7" id="KW-0653">Protein transport</keyword>
<evidence type="ECO:0000256" key="8">
    <source>
        <dbReference type="SAM" id="Phobius"/>
    </source>
</evidence>
<evidence type="ECO:0000256" key="3">
    <source>
        <dbReference type="ARBA" id="ARBA00022475"/>
    </source>
</evidence>
<gene>
    <name evidence="9" type="ordered locus">Oter_2345</name>
</gene>
<evidence type="ECO:0000256" key="7">
    <source>
        <dbReference type="RuleBase" id="RU003879"/>
    </source>
</evidence>
<dbReference type="GO" id="GO:0005886">
    <property type="term" value="C:plasma membrane"/>
    <property type="evidence" value="ECO:0007669"/>
    <property type="project" value="UniProtKB-SubCell"/>
</dbReference>
<dbReference type="eggNOG" id="COG0848">
    <property type="taxonomic scope" value="Bacteria"/>
</dbReference>
<dbReference type="GO" id="GO:0015031">
    <property type="term" value="P:protein transport"/>
    <property type="evidence" value="ECO:0007669"/>
    <property type="project" value="UniProtKB-KW"/>
</dbReference>
<protein>
    <submittedName>
        <fullName evidence="9">Biopolymer transport protein ExbD/TolR</fullName>
    </submittedName>
</protein>
<keyword evidence="10" id="KW-1185">Reference proteome</keyword>
<dbReference type="RefSeq" id="WP_012375164.1">
    <property type="nucleotide sequence ID" value="NC_010571.1"/>
</dbReference>
<evidence type="ECO:0000256" key="6">
    <source>
        <dbReference type="ARBA" id="ARBA00023136"/>
    </source>
</evidence>
<evidence type="ECO:0000256" key="2">
    <source>
        <dbReference type="ARBA" id="ARBA00005811"/>
    </source>
</evidence>
<dbReference type="HOGENOM" id="CLU_085305_3_2_0"/>
<keyword evidence="7" id="KW-0813">Transport</keyword>
<dbReference type="PANTHER" id="PTHR30558:SF3">
    <property type="entry name" value="BIOPOLYMER TRANSPORT PROTEIN EXBD-RELATED"/>
    <property type="match status" value="1"/>
</dbReference>
<dbReference type="EMBL" id="CP001032">
    <property type="protein sequence ID" value="ACB75627.1"/>
    <property type="molecule type" value="Genomic_DNA"/>
</dbReference>
<dbReference type="STRING" id="452637.Oter_2345"/>
<dbReference type="GO" id="GO:0022857">
    <property type="term" value="F:transmembrane transporter activity"/>
    <property type="evidence" value="ECO:0007669"/>
    <property type="project" value="InterPro"/>
</dbReference>
<dbReference type="KEGG" id="ote:Oter_2345"/>
<dbReference type="InterPro" id="IPR003400">
    <property type="entry name" value="ExbD"/>
</dbReference>